<keyword evidence="2" id="KW-1185">Reference proteome</keyword>
<sequence length="180" mass="20947">MRKLLAILFMAVLVVGYFMFTKYKYAEIDKEGKLTAVGMTKELKEVSLQLDEAYPQTPEELMHIYNNTIKYQYSELADYDTIVQSIDVMRKIYGEKLASLTTAEKQTANMWLTAQNYQIQKVINAGNEIRMVSYHDDNQADITVEHVFSDGSSAWQKYIFMLENGKWKLYTIQPTNQIPR</sequence>
<reference evidence="1" key="1">
    <citation type="submission" date="2016-08" db="EMBL/GenBank/DDBJ databases">
        <authorList>
            <person name="Ngugi D.K."/>
            <person name="Miyake S."/>
            <person name="Stingl U."/>
        </authorList>
    </citation>
    <scope>NUCLEOTIDE SEQUENCE</scope>
    <source>
        <strain evidence="1">SCG-B11WGA-EpuloA1</strain>
    </source>
</reference>
<evidence type="ECO:0000313" key="2">
    <source>
        <dbReference type="Proteomes" id="UP000188605"/>
    </source>
</evidence>
<gene>
    <name evidence="1" type="ORF">AN396_03235</name>
</gene>
<name>A0ACC8XEN5_9FIRM</name>
<dbReference type="Proteomes" id="UP000188605">
    <property type="component" value="Unassembled WGS sequence"/>
</dbReference>
<organism evidence="1 2">
    <name type="scientific">Candidatus Epulonipiscium fishelsonii</name>
    <dbReference type="NCBI Taxonomy" id="77094"/>
    <lineage>
        <taxon>Bacteria</taxon>
        <taxon>Bacillati</taxon>
        <taxon>Bacillota</taxon>
        <taxon>Clostridia</taxon>
        <taxon>Lachnospirales</taxon>
        <taxon>Lachnospiraceae</taxon>
        <taxon>Candidatus Epulonipiscium</taxon>
    </lineage>
</organism>
<comment type="caution">
    <text evidence="1">The sequence shown here is derived from an EMBL/GenBank/DDBJ whole genome shotgun (WGS) entry which is preliminary data.</text>
</comment>
<accession>A0ACC8XEN5</accession>
<proteinExistence type="predicted"/>
<dbReference type="EMBL" id="LJDB01000029">
    <property type="protein sequence ID" value="ONI41757.1"/>
    <property type="molecule type" value="Genomic_DNA"/>
</dbReference>
<protein>
    <submittedName>
        <fullName evidence="1">Uncharacterized protein</fullName>
    </submittedName>
</protein>
<evidence type="ECO:0000313" key="1">
    <source>
        <dbReference type="EMBL" id="ONI41757.1"/>
    </source>
</evidence>